<proteinExistence type="predicted"/>
<dbReference type="Proteomes" id="UP000260795">
    <property type="component" value="Unassembled WGS sequence"/>
</dbReference>
<evidence type="ECO:0000256" key="1">
    <source>
        <dbReference type="SAM" id="MobiDB-lite"/>
    </source>
</evidence>
<name>A0A3E4R2M6_BACUN</name>
<evidence type="ECO:0000313" key="3">
    <source>
        <dbReference type="Proteomes" id="UP000260795"/>
    </source>
</evidence>
<evidence type="ECO:0008006" key="4">
    <source>
        <dbReference type="Google" id="ProtNLM"/>
    </source>
</evidence>
<evidence type="ECO:0000313" key="2">
    <source>
        <dbReference type="EMBL" id="RGL13335.1"/>
    </source>
</evidence>
<organism evidence="2 3">
    <name type="scientific">Bacteroides uniformis</name>
    <dbReference type="NCBI Taxonomy" id="820"/>
    <lineage>
        <taxon>Bacteria</taxon>
        <taxon>Pseudomonadati</taxon>
        <taxon>Bacteroidota</taxon>
        <taxon>Bacteroidia</taxon>
        <taxon>Bacteroidales</taxon>
        <taxon>Bacteroidaceae</taxon>
        <taxon>Bacteroides</taxon>
    </lineage>
</organism>
<comment type="caution">
    <text evidence="2">The sequence shown here is derived from an EMBL/GenBank/DDBJ whole genome shotgun (WGS) entry which is preliminary data.</text>
</comment>
<sequence>MNIPEYHRLSEKWSKELEELRRHKMPVLAGNIAKRHIEEDFRRGGFTHNGFHKWKETKRQRTGGSSAGSQYGPLLSGSPNLSRSIQYIPGDGQVTLFTRVPYAAIHNRGGETHPPVTPKMRRFAWRQHYLEAGDDKKKDTFWKRLALTKKTKLTVKIPKRQFMPYKPGPELNKKINDKFDKEVEKIILSKL</sequence>
<reference evidence="2 3" key="1">
    <citation type="submission" date="2018-08" db="EMBL/GenBank/DDBJ databases">
        <title>A genome reference for cultivated species of the human gut microbiota.</title>
        <authorList>
            <person name="Zou Y."/>
            <person name="Xue W."/>
            <person name="Luo G."/>
        </authorList>
    </citation>
    <scope>NUCLEOTIDE SEQUENCE [LARGE SCALE GENOMIC DNA]</scope>
    <source>
        <strain evidence="2 3">TF08-13</strain>
    </source>
</reference>
<protein>
    <recommendedName>
        <fullName evidence="4">Mu-like prophage protein gpG</fullName>
    </recommendedName>
</protein>
<gene>
    <name evidence="2" type="ORF">DXC80_10275</name>
</gene>
<dbReference type="EMBL" id="QSRK01000014">
    <property type="protein sequence ID" value="RGL13335.1"/>
    <property type="molecule type" value="Genomic_DNA"/>
</dbReference>
<feature type="region of interest" description="Disordered" evidence="1">
    <location>
        <begin position="56"/>
        <end position="77"/>
    </location>
</feature>
<accession>A0A3E4R2M6</accession>
<dbReference type="AlphaFoldDB" id="A0A3E4R2M6"/>
<dbReference type="RefSeq" id="WP_117681167.1">
    <property type="nucleotide sequence ID" value="NZ_QSRK01000014.1"/>
</dbReference>